<evidence type="ECO:0000313" key="4">
    <source>
        <dbReference type="Proteomes" id="UP000248039"/>
    </source>
</evidence>
<evidence type="ECO:0000256" key="1">
    <source>
        <dbReference type="SAM" id="MobiDB-lite"/>
    </source>
</evidence>
<gene>
    <name evidence="3" type="ORF">C7C46_21610</name>
</gene>
<dbReference type="Proteomes" id="UP000248039">
    <property type="component" value="Unassembled WGS sequence"/>
</dbReference>
<dbReference type="PANTHER" id="PTHR42815">
    <property type="entry name" value="FAD-BINDING, PUTATIVE (AFU_ORTHOLOGUE AFUA_6G07600)-RELATED"/>
    <property type="match status" value="1"/>
</dbReference>
<feature type="region of interest" description="Disordered" evidence="1">
    <location>
        <begin position="1"/>
        <end position="23"/>
    </location>
</feature>
<sequence length="206" mass="22794">MSNPLLHLPGSTGEHLLQQEHGTTERAERFYREQVLDHLNARMREFVARQEMAFVATSDADGECDATFRAGPPGFLHVIDERTLAYPEYRGNGVLASLGNITENGHVGLLLVDFVRDLIGLHINGRACLVDDAALRRTVPGLPQETVPGRRAEHWVLVDIDEAYIHCAKHIPRLIPAPRTRAWGSDDQRRKGGDFFGAKAVAGQAT</sequence>
<dbReference type="OrthoDB" id="9790331at2"/>
<proteinExistence type="predicted"/>
<dbReference type="PANTHER" id="PTHR42815:SF2">
    <property type="entry name" value="FAD-BINDING, PUTATIVE (AFU_ORTHOLOGUE AFUA_6G07600)-RELATED"/>
    <property type="match status" value="1"/>
</dbReference>
<accession>A0A2V4N9W5</accession>
<dbReference type="Pfam" id="PF01243">
    <property type="entry name" value="PNPOx_N"/>
    <property type="match status" value="1"/>
</dbReference>
<dbReference type="InterPro" id="IPR011576">
    <property type="entry name" value="Pyridox_Oxase_N"/>
</dbReference>
<evidence type="ECO:0000313" key="3">
    <source>
        <dbReference type="EMBL" id="PYC76782.1"/>
    </source>
</evidence>
<dbReference type="SUPFAM" id="SSF50475">
    <property type="entry name" value="FMN-binding split barrel"/>
    <property type="match status" value="1"/>
</dbReference>
<dbReference type="AlphaFoldDB" id="A0A2V4N9W5"/>
<name>A0A2V4N9W5_9ACTN</name>
<dbReference type="RefSeq" id="WP_110671537.1">
    <property type="nucleotide sequence ID" value="NZ_PYBW01000081.1"/>
</dbReference>
<feature type="domain" description="Pyridoxamine 5'-phosphate oxidase N-terminal" evidence="2">
    <location>
        <begin position="40"/>
        <end position="166"/>
    </location>
</feature>
<dbReference type="EMBL" id="PYBW01000081">
    <property type="protein sequence ID" value="PYC76782.1"/>
    <property type="molecule type" value="Genomic_DNA"/>
</dbReference>
<protein>
    <submittedName>
        <fullName evidence="3">Pyridoxamine 5-phosphate oxidase</fullName>
    </submittedName>
</protein>
<reference evidence="3 4" key="1">
    <citation type="submission" date="2018-03" db="EMBL/GenBank/DDBJ databases">
        <title>Bioinformatic expansion and discovery of thiopeptide antibiotics.</title>
        <authorList>
            <person name="Schwalen C.J."/>
            <person name="Hudson G.A."/>
            <person name="Mitchell D.A."/>
        </authorList>
    </citation>
    <scope>NUCLEOTIDE SEQUENCE [LARGE SCALE GENOMIC DNA]</scope>
    <source>
        <strain evidence="3 4">ATCC 21389</strain>
    </source>
</reference>
<evidence type="ECO:0000259" key="2">
    <source>
        <dbReference type="Pfam" id="PF01243"/>
    </source>
</evidence>
<keyword evidence="4" id="KW-1185">Reference proteome</keyword>
<comment type="caution">
    <text evidence="3">The sequence shown here is derived from an EMBL/GenBank/DDBJ whole genome shotgun (WGS) entry which is preliminary data.</text>
</comment>
<organism evidence="3 4">
    <name type="scientific">Streptomyces tateyamensis</name>
    <dbReference type="NCBI Taxonomy" id="565073"/>
    <lineage>
        <taxon>Bacteria</taxon>
        <taxon>Bacillati</taxon>
        <taxon>Actinomycetota</taxon>
        <taxon>Actinomycetes</taxon>
        <taxon>Kitasatosporales</taxon>
        <taxon>Streptomycetaceae</taxon>
        <taxon>Streptomyces</taxon>
    </lineage>
</organism>
<dbReference type="Gene3D" id="2.30.110.10">
    <property type="entry name" value="Electron Transport, Fmn-binding Protein, Chain A"/>
    <property type="match status" value="1"/>
</dbReference>
<dbReference type="InterPro" id="IPR012349">
    <property type="entry name" value="Split_barrel_FMN-bd"/>
</dbReference>